<sequence length="156" mass="18316">MKLMKRHLIKAREKVGRTKINKEDKQNISSKALMELRKKLLNNGERGTIEYVELNRRIRKMIKVLNNVTPHNNFENNQGVEEKDHEKITQLVEEFYRDIYTSEIQPDNNQQESLKRKIANVNSEELPDIEDYEMENAPSSLKNNKAPGLDSILHKC</sequence>
<evidence type="ECO:0000313" key="2">
    <source>
        <dbReference type="Proteomes" id="UP001516400"/>
    </source>
</evidence>
<name>A0ABD2P4Q5_9CUCU</name>
<keyword evidence="2" id="KW-1185">Reference proteome</keyword>
<dbReference type="AlphaFoldDB" id="A0ABD2P4Q5"/>
<gene>
    <name evidence="1" type="ORF">HHI36_000243</name>
</gene>
<comment type="caution">
    <text evidence="1">The sequence shown here is derived from an EMBL/GenBank/DDBJ whole genome shotgun (WGS) entry which is preliminary data.</text>
</comment>
<dbReference type="Proteomes" id="UP001516400">
    <property type="component" value="Unassembled WGS sequence"/>
</dbReference>
<accession>A0ABD2P4Q5</accession>
<proteinExistence type="predicted"/>
<protein>
    <submittedName>
        <fullName evidence="1">Uncharacterized protein</fullName>
    </submittedName>
</protein>
<evidence type="ECO:0000313" key="1">
    <source>
        <dbReference type="EMBL" id="KAL3285713.1"/>
    </source>
</evidence>
<organism evidence="1 2">
    <name type="scientific">Cryptolaemus montrouzieri</name>
    <dbReference type="NCBI Taxonomy" id="559131"/>
    <lineage>
        <taxon>Eukaryota</taxon>
        <taxon>Metazoa</taxon>
        <taxon>Ecdysozoa</taxon>
        <taxon>Arthropoda</taxon>
        <taxon>Hexapoda</taxon>
        <taxon>Insecta</taxon>
        <taxon>Pterygota</taxon>
        <taxon>Neoptera</taxon>
        <taxon>Endopterygota</taxon>
        <taxon>Coleoptera</taxon>
        <taxon>Polyphaga</taxon>
        <taxon>Cucujiformia</taxon>
        <taxon>Coccinelloidea</taxon>
        <taxon>Coccinellidae</taxon>
        <taxon>Scymninae</taxon>
        <taxon>Scymnini</taxon>
        <taxon>Cryptolaemus</taxon>
    </lineage>
</organism>
<dbReference type="EMBL" id="JABFTP020000185">
    <property type="protein sequence ID" value="KAL3285713.1"/>
    <property type="molecule type" value="Genomic_DNA"/>
</dbReference>
<reference evidence="1 2" key="1">
    <citation type="journal article" date="2021" name="BMC Biol.">
        <title>Horizontally acquired antibacterial genes associated with adaptive radiation of ladybird beetles.</title>
        <authorList>
            <person name="Li H.S."/>
            <person name="Tang X.F."/>
            <person name="Huang Y.H."/>
            <person name="Xu Z.Y."/>
            <person name="Chen M.L."/>
            <person name="Du X.Y."/>
            <person name="Qiu B.Y."/>
            <person name="Chen P.T."/>
            <person name="Zhang W."/>
            <person name="Slipinski A."/>
            <person name="Escalona H.E."/>
            <person name="Waterhouse R.M."/>
            <person name="Zwick A."/>
            <person name="Pang H."/>
        </authorList>
    </citation>
    <scope>NUCLEOTIDE SEQUENCE [LARGE SCALE GENOMIC DNA]</scope>
    <source>
        <strain evidence="1">SYSU2018</strain>
    </source>
</reference>